<feature type="region of interest" description="Disordered" evidence="1">
    <location>
        <begin position="167"/>
        <end position="213"/>
    </location>
</feature>
<feature type="domain" description="VQ" evidence="2">
    <location>
        <begin position="208"/>
        <end position="235"/>
    </location>
</feature>
<feature type="region of interest" description="Disordered" evidence="1">
    <location>
        <begin position="285"/>
        <end position="314"/>
    </location>
</feature>
<keyword evidence="4" id="KW-1185">Reference proteome</keyword>
<feature type="compositionally biased region" description="Basic residues" evidence="1">
    <location>
        <begin position="198"/>
        <end position="207"/>
    </location>
</feature>
<evidence type="ECO:0000313" key="3">
    <source>
        <dbReference type="EMBL" id="KAK9134294.1"/>
    </source>
</evidence>
<evidence type="ECO:0000313" key="4">
    <source>
        <dbReference type="Proteomes" id="UP001420932"/>
    </source>
</evidence>
<sequence>MQSLCRRRKSPPPPLPIYELETVVVCSPLVVVRKSLIHQGLIPSPLFSILPQINHHTNTNTNTNTTTTPNNNNNNNSLTTSPPITTFSLDPPPIPTTTTTTTTPTTTTTTALLGSSAAAAAAHLPGRRRRPTPKLPLQPTQHGYHHSITTYSHNKRAVVNNDQNVVRASTTGGSTSSYPPHQSLQDPGPNPATGSTRNPKKRSRASRRAPTTVLTTDTSNFRAMVQEFTGIPAPPFSSSASPLQFPHRTRLDLFGGGSSSSSTMPSYLLRPFAHKLNPPQTLPTFLSSTSSSSSSHHVDHSSNNNNIITSTSNSNSNYQQLSELGLLHKPQNVVLNMQSSSAGTATTTNASTSTTSILHDQDHHHRQQQQQQHPITMLSFQSLLQSQAVNSSKAPSNSSSHHCHDLPLFGGLKMGSVMEELGGVSSHGYHDEHHHQMGNLRGFNGSFGGGGGGGSSSPSNATAVASTSQMVSSGGCKNVISSNSNFGGAPSDCHSKGSESTVPSRGEGIVDSWICPSD</sequence>
<reference evidence="3 4" key="1">
    <citation type="submission" date="2024-01" db="EMBL/GenBank/DDBJ databases">
        <title>Genome assemblies of Stephania.</title>
        <authorList>
            <person name="Yang L."/>
        </authorList>
    </citation>
    <scope>NUCLEOTIDE SEQUENCE [LARGE SCALE GENOMIC DNA]</scope>
    <source>
        <strain evidence="3">YNDBR</strain>
        <tissue evidence="3">Leaf</tissue>
    </source>
</reference>
<gene>
    <name evidence="3" type="ORF">Syun_013624</name>
</gene>
<dbReference type="InterPro" id="IPR008889">
    <property type="entry name" value="VQ"/>
</dbReference>
<accession>A0AAP0JHY6</accession>
<dbReference type="Proteomes" id="UP001420932">
    <property type="component" value="Unassembled WGS sequence"/>
</dbReference>
<feature type="region of interest" description="Disordered" evidence="1">
    <location>
        <begin position="58"/>
        <end position="145"/>
    </location>
</feature>
<comment type="caution">
    <text evidence="3">The sequence shown here is derived from an EMBL/GenBank/DDBJ whole genome shotgun (WGS) entry which is preliminary data.</text>
</comment>
<proteinExistence type="predicted"/>
<evidence type="ECO:0000256" key="1">
    <source>
        <dbReference type="SAM" id="MobiDB-lite"/>
    </source>
</evidence>
<feature type="region of interest" description="Disordered" evidence="1">
    <location>
        <begin position="489"/>
        <end position="518"/>
    </location>
</feature>
<feature type="compositionally biased region" description="Low complexity" evidence="1">
    <location>
        <begin position="96"/>
        <end position="124"/>
    </location>
</feature>
<dbReference type="PANTHER" id="PTHR33179">
    <property type="entry name" value="VQ MOTIF-CONTAINING PROTEIN"/>
    <property type="match status" value="1"/>
</dbReference>
<dbReference type="EMBL" id="JBBNAF010000006">
    <property type="protein sequence ID" value="KAK9134294.1"/>
    <property type="molecule type" value="Genomic_DNA"/>
</dbReference>
<feature type="compositionally biased region" description="Low complexity" evidence="1">
    <location>
        <begin position="287"/>
        <end position="314"/>
    </location>
</feature>
<organism evidence="3 4">
    <name type="scientific">Stephania yunnanensis</name>
    <dbReference type="NCBI Taxonomy" id="152371"/>
    <lineage>
        <taxon>Eukaryota</taxon>
        <taxon>Viridiplantae</taxon>
        <taxon>Streptophyta</taxon>
        <taxon>Embryophyta</taxon>
        <taxon>Tracheophyta</taxon>
        <taxon>Spermatophyta</taxon>
        <taxon>Magnoliopsida</taxon>
        <taxon>Ranunculales</taxon>
        <taxon>Menispermaceae</taxon>
        <taxon>Menispermoideae</taxon>
        <taxon>Cissampelideae</taxon>
        <taxon>Stephania</taxon>
    </lineage>
</organism>
<feature type="compositionally biased region" description="Low complexity" evidence="1">
    <location>
        <begin position="58"/>
        <end position="86"/>
    </location>
</feature>
<feature type="compositionally biased region" description="Gly residues" evidence="1">
    <location>
        <begin position="445"/>
        <end position="455"/>
    </location>
</feature>
<protein>
    <recommendedName>
        <fullName evidence="2">VQ domain-containing protein</fullName>
    </recommendedName>
</protein>
<dbReference type="AlphaFoldDB" id="A0AAP0JHY6"/>
<feature type="region of interest" description="Disordered" evidence="1">
    <location>
        <begin position="427"/>
        <end position="466"/>
    </location>
</feature>
<dbReference type="Pfam" id="PF05678">
    <property type="entry name" value="VQ"/>
    <property type="match status" value="1"/>
</dbReference>
<dbReference type="InterPro" id="IPR039609">
    <property type="entry name" value="VQ_15/22"/>
</dbReference>
<feature type="compositionally biased region" description="Low complexity" evidence="1">
    <location>
        <begin position="340"/>
        <end position="356"/>
    </location>
</feature>
<evidence type="ECO:0000259" key="2">
    <source>
        <dbReference type="Pfam" id="PF05678"/>
    </source>
</evidence>
<name>A0AAP0JHY6_9MAGN</name>
<dbReference type="PANTHER" id="PTHR33179:SF4">
    <property type="entry name" value="VQ MOTIF-CONTAINING PROTEIN"/>
    <property type="match status" value="1"/>
</dbReference>
<feature type="region of interest" description="Disordered" evidence="1">
    <location>
        <begin position="340"/>
        <end position="373"/>
    </location>
</feature>